<proteinExistence type="predicted"/>
<sequence length="47" mass="5379">MPEEKFHIKIIQPFTTCPQHTKTVNTLNQGKPHNVCSNVHISCCAFR</sequence>
<organism evidence="1">
    <name type="scientific">Rhizophora mucronata</name>
    <name type="common">Asiatic mangrove</name>
    <dbReference type="NCBI Taxonomy" id="61149"/>
    <lineage>
        <taxon>Eukaryota</taxon>
        <taxon>Viridiplantae</taxon>
        <taxon>Streptophyta</taxon>
        <taxon>Embryophyta</taxon>
        <taxon>Tracheophyta</taxon>
        <taxon>Spermatophyta</taxon>
        <taxon>Magnoliopsida</taxon>
        <taxon>eudicotyledons</taxon>
        <taxon>Gunneridae</taxon>
        <taxon>Pentapetalae</taxon>
        <taxon>rosids</taxon>
        <taxon>fabids</taxon>
        <taxon>Malpighiales</taxon>
        <taxon>Rhizophoraceae</taxon>
        <taxon>Rhizophora</taxon>
    </lineage>
</organism>
<accession>A0A2P2NZV0</accession>
<dbReference type="EMBL" id="GGEC01067509">
    <property type="protein sequence ID" value="MBX47993.1"/>
    <property type="molecule type" value="Transcribed_RNA"/>
</dbReference>
<name>A0A2P2NZV0_RHIMU</name>
<evidence type="ECO:0000313" key="1">
    <source>
        <dbReference type="EMBL" id="MBX47993.1"/>
    </source>
</evidence>
<dbReference type="AlphaFoldDB" id="A0A2P2NZV0"/>
<reference evidence="1" key="1">
    <citation type="submission" date="2018-02" db="EMBL/GenBank/DDBJ databases">
        <title>Rhizophora mucronata_Transcriptome.</title>
        <authorList>
            <person name="Meera S.P."/>
            <person name="Sreeshan A."/>
            <person name="Augustine A."/>
        </authorList>
    </citation>
    <scope>NUCLEOTIDE SEQUENCE</scope>
    <source>
        <tissue evidence="1">Leaf</tissue>
    </source>
</reference>
<protein>
    <submittedName>
        <fullName evidence="1">Uncharacterized protein</fullName>
    </submittedName>
</protein>